<keyword evidence="3" id="KW-0731">Sigma factor</keyword>
<dbReference type="SUPFAM" id="SSF88659">
    <property type="entry name" value="Sigma3 and sigma4 domains of RNA polymerase sigma factors"/>
    <property type="match status" value="1"/>
</dbReference>
<evidence type="ECO:0000259" key="5">
    <source>
        <dbReference type="SMART" id="SM00421"/>
    </source>
</evidence>
<dbReference type="Pfam" id="PF04542">
    <property type="entry name" value="Sigma70_r2"/>
    <property type="match status" value="1"/>
</dbReference>
<reference evidence="7" key="1">
    <citation type="journal article" date="2019" name="Int. J. Syst. Evol. Microbiol.">
        <title>The Global Catalogue of Microorganisms (GCM) 10K type strain sequencing project: providing services to taxonomists for standard genome sequencing and annotation.</title>
        <authorList>
            <consortium name="The Broad Institute Genomics Platform"/>
            <consortium name="The Broad Institute Genome Sequencing Center for Infectious Disease"/>
            <person name="Wu L."/>
            <person name="Ma J."/>
        </authorList>
    </citation>
    <scope>NUCLEOTIDE SEQUENCE [LARGE SCALE GENOMIC DNA]</scope>
    <source>
        <strain evidence="7">KCTC 52298</strain>
    </source>
</reference>
<evidence type="ECO:0000256" key="1">
    <source>
        <dbReference type="ARBA" id="ARBA00010641"/>
    </source>
</evidence>
<dbReference type="InterPro" id="IPR014284">
    <property type="entry name" value="RNA_pol_sigma-70_dom"/>
</dbReference>
<sequence length="191" mass="22792">MSAYQEHTDQTLVTLLKQSDQIAYTEIYNRYIKLLYTFALKRLSNEQEVEDLLHEIFMSLWNKRAELNDKQALAPYLYNAIRYQIINIYSKRKLSARYLDSFNQFLLNEYHVDETDHLTRHKELSTLIEKEIEALPQKMREVFNLSRKSGYSRKQIAEELDISEETVKSHMHHALKILKRKLGTFALLFCL</sequence>
<dbReference type="PANTHER" id="PTHR43133">
    <property type="entry name" value="RNA POLYMERASE ECF-TYPE SIGMA FACTO"/>
    <property type="match status" value="1"/>
</dbReference>
<organism evidence="6 7">
    <name type="scientific">Sphingobacterium tabacisoli</name>
    <dbReference type="NCBI Taxonomy" id="2044855"/>
    <lineage>
        <taxon>Bacteria</taxon>
        <taxon>Pseudomonadati</taxon>
        <taxon>Bacteroidota</taxon>
        <taxon>Sphingobacteriia</taxon>
        <taxon>Sphingobacteriales</taxon>
        <taxon>Sphingobacteriaceae</taxon>
        <taxon>Sphingobacterium</taxon>
    </lineage>
</organism>
<evidence type="ECO:0000313" key="7">
    <source>
        <dbReference type="Proteomes" id="UP001597440"/>
    </source>
</evidence>
<dbReference type="Proteomes" id="UP001597440">
    <property type="component" value="Unassembled WGS sequence"/>
</dbReference>
<dbReference type="PANTHER" id="PTHR43133:SF46">
    <property type="entry name" value="RNA POLYMERASE SIGMA-70 FACTOR ECF SUBFAMILY"/>
    <property type="match status" value="1"/>
</dbReference>
<proteinExistence type="inferred from homology"/>
<gene>
    <name evidence="6" type="ORF">ACFSQW_19990</name>
</gene>
<dbReference type="InterPro" id="IPR013324">
    <property type="entry name" value="RNA_pol_sigma_r3/r4-like"/>
</dbReference>
<dbReference type="InterPro" id="IPR039425">
    <property type="entry name" value="RNA_pol_sigma-70-like"/>
</dbReference>
<dbReference type="InterPro" id="IPR036388">
    <property type="entry name" value="WH-like_DNA-bd_sf"/>
</dbReference>
<dbReference type="Gene3D" id="1.10.1740.10">
    <property type="match status" value="1"/>
</dbReference>
<evidence type="ECO:0000256" key="3">
    <source>
        <dbReference type="ARBA" id="ARBA00023082"/>
    </source>
</evidence>
<dbReference type="Pfam" id="PF08281">
    <property type="entry name" value="Sigma70_r4_2"/>
    <property type="match status" value="1"/>
</dbReference>
<dbReference type="InterPro" id="IPR013249">
    <property type="entry name" value="RNA_pol_sigma70_r4_t2"/>
</dbReference>
<keyword evidence="4" id="KW-0804">Transcription</keyword>
<dbReference type="SMART" id="SM00421">
    <property type="entry name" value="HTH_LUXR"/>
    <property type="match status" value="1"/>
</dbReference>
<comment type="similarity">
    <text evidence="1">Belongs to the sigma-70 factor family. ECF subfamily.</text>
</comment>
<dbReference type="SUPFAM" id="SSF88946">
    <property type="entry name" value="Sigma2 domain of RNA polymerase sigma factors"/>
    <property type="match status" value="1"/>
</dbReference>
<evidence type="ECO:0000256" key="4">
    <source>
        <dbReference type="ARBA" id="ARBA00023163"/>
    </source>
</evidence>
<dbReference type="CDD" id="cd06171">
    <property type="entry name" value="Sigma70_r4"/>
    <property type="match status" value="1"/>
</dbReference>
<evidence type="ECO:0000313" key="6">
    <source>
        <dbReference type="EMBL" id="MFD2556679.1"/>
    </source>
</evidence>
<evidence type="ECO:0000256" key="2">
    <source>
        <dbReference type="ARBA" id="ARBA00023015"/>
    </source>
</evidence>
<dbReference type="InterPro" id="IPR013325">
    <property type="entry name" value="RNA_pol_sigma_r2"/>
</dbReference>
<dbReference type="NCBIfam" id="TIGR02937">
    <property type="entry name" value="sigma70-ECF"/>
    <property type="match status" value="1"/>
</dbReference>
<dbReference type="Gene3D" id="1.10.10.10">
    <property type="entry name" value="Winged helix-like DNA-binding domain superfamily/Winged helix DNA-binding domain"/>
    <property type="match status" value="1"/>
</dbReference>
<keyword evidence="7" id="KW-1185">Reference proteome</keyword>
<dbReference type="InterPro" id="IPR014327">
    <property type="entry name" value="RNA_pol_sigma70_bacteroid"/>
</dbReference>
<dbReference type="NCBIfam" id="TIGR02985">
    <property type="entry name" value="Sig70_bacteroi1"/>
    <property type="match status" value="1"/>
</dbReference>
<accession>A0ABW5L662</accession>
<dbReference type="InterPro" id="IPR000792">
    <property type="entry name" value="Tscrpt_reg_LuxR_C"/>
</dbReference>
<protein>
    <submittedName>
        <fullName evidence="6">RNA polymerase sigma factor</fullName>
    </submittedName>
</protein>
<keyword evidence="2" id="KW-0805">Transcription regulation</keyword>
<dbReference type="PRINTS" id="PR00038">
    <property type="entry name" value="HTHLUXR"/>
</dbReference>
<dbReference type="InterPro" id="IPR007627">
    <property type="entry name" value="RNA_pol_sigma70_r2"/>
</dbReference>
<dbReference type="RefSeq" id="WP_210354907.1">
    <property type="nucleotide sequence ID" value="NZ_JAEQMU010000002.1"/>
</dbReference>
<feature type="domain" description="HTH luxR-type" evidence="5">
    <location>
        <begin position="132"/>
        <end position="190"/>
    </location>
</feature>
<comment type="caution">
    <text evidence="6">The sequence shown here is derived from an EMBL/GenBank/DDBJ whole genome shotgun (WGS) entry which is preliminary data.</text>
</comment>
<name>A0ABW5L662_9SPHI</name>
<dbReference type="EMBL" id="JBHULD010000025">
    <property type="protein sequence ID" value="MFD2556679.1"/>
    <property type="molecule type" value="Genomic_DNA"/>
</dbReference>